<feature type="compositionally biased region" description="Basic and acidic residues" evidence="1">
    <location>
        <begin position="17"/>
        <end position="65"/>
    </location>
</feature>
<gene>
    <name evidence="2" type="ORF">D5086_0000074370</name>
</gene>
<name>A0A4U5QKV2_POPAL</name>
<reference evidence="2" key="1">
    <citation type="submission" date="2018-10" db="EMBL/GenBank/DDBJ databases">
        <title>Population genomic analysis revealed the cold adaptation of white poplar.</title>
        <authorList>
            <person name="Liu Y.-J."/>
        </authorList>
    </citation>
    <scope>NUCLEOTIDE SEQUENCE [LARGE SCALE GENOMIC DNA]</scope>
    <source>
        <strain evidence="2">PAL-ZL1</strain>
    </source>
</reference>
<evidence type="ECO:0000313" key="2">
    <source>
        <dbReference type="EMBL" id="TKS11318.1"/>
    </source>
</evidence>
<protein>
    <submittedName>
        <fullName evidence="2">Uncharacterized protein</fullName>
    </submittedName>
</protein>
<dbReference type="STRING" id="43335.A0A4U5QKV2"/>
<accession>A0A4U5QKV2</accession>
<comment type="caution">
    <text evidence="2">The sequence shown here is derived from an EMBL/GenBank/DDBJ whole genome shotgun (WGS) entry which is preliminary data.</text>
</comment>
<feature type="compositionally biased region" description="Low complexity" evidence="1">
    <location>
        <begin position="130"/>
        <end position="143"/>
    </location>
</feature>
<sequence>MHARRCKVARLLIKRSTTKEKAEKNEGGKTGRGTELRRREETEHNGEADETDPEQRRILGTEDKRKPGHRRKQGIFGTKQRQKKRRGRPEGKRTKKGRNTENKTIHEELGDKRKRTKKLTRSKEGEDTARSSPSSSSSRTAAPGKCNIKNGVSSEGRTATAITTGVLSAVSDIVAQKLSGIQKLQIKRILLKVGKKDTATVAKKVAVEQLTASPWNNLVFMIDYEMVIDGKSVSAHLRLTTPQSCNPI</sequence>
<evidence type="ECO:0000256" key="1">
    <source>
        <dbReference type="SAM" id="MobiDB-lite"/>
    </source>
</evidence>
<dbReference type="AlphaFoldDB" id="A0A4U5QKV2"/>
<organism evidence="2">
    <name type="scientific">Populus alba</name>
    <name type="common">White poplar</name>
    <dbReference type="NCBI Taxonomy" id="43335"/>
    <lineage>
        <taxon>Eukaryota</taxon>
        <taxon>Viridiplantae</taxon>
        <taxon>Streptophyta</taxon>
        <taxon>Embryophyta</taxon>
        <taxon>Tracheophyta</taxon>
        <taxon>Spermatophyta</taxon>
        <taxon>Magnoliopsida</taxon>
        <taxon>eudicotyledons</taxon>
        <taxon>Gunneridae</taxon>
        <taxon>Pentapetalae</taxon>
        <taxon>rosids</taxon>
        <taxon>fabids</taxon>
        <taxon>Malpighiales</taxon>
        <taxon>Salicaceae</taxon>
        <taxon>Saliceae</taxon>
        <taxon>Populus</taxon>
    </lineage>
</organism>
<proteinExistence type="predicted"/>
<feature type="compositionally biased region" description="Basic and acidic residues" evidence="1">
    <location>
        <begin position="88"/>
        <end position="111"/>
    </location>
</feature>
<dbReference type="EMBL" id="RCHU01000212">
    <property type="protein sequence ID" value="TKS11318.1"/>
    <property type="molecule type" value="Genomic_DNA"/>
</dbReference>
<feature type="region of interest" description="Disordered" evidence="1">
    <location>
        <begin position="1"/>
        <end position="152"/>
    </location>
</feature>